<dbReference type="Proteomes" id="UP000759131">
    <property type="component" value="Unassembled WGS sequence"/>
</dbReference>
<dbReference type="InterPro" id="IPR029444">
    <property type="entry name" value="INTS5_C"/>
</dbReference>
<dbReference type="EMBL" id="CAJPIZ010000628">
    <property type="protein sequence ID" value="CAG2101913.1"/>
    <property type="molecule type" value="Genomic_DNA"/>
</dbReference>
<dbReference type="GO" id="GO:0032039">
    <property type="term" value="C:integrator complex"/>
    <property type="evidence" value="ECO:0007669"/>
    <property type="project" value="InterPro"/>
</dbReference>
<gene>
    <name evidence="4" type="ORF">OSB1V03_LOCUS1954</name>
</gene>
<feature type="compositionally biased region" description="Basic and acidic residues" evidence="1">
    <location>
        <begin position="124"/>
        <end position="134"/>
    </location>
</feature>
<feature type="domain" description="Integrator complex subunit 5 C-terminal" evidence="3">
    <location>
        <begin position="326"/>
        <end position="906"/>
    </location>
</feature>
<sequence>MSSESHNENSILNELKNFLQFVCEEKSCSVESVLNSSLTLLSDCPSAREAVLQLYSQLFDEYCAEYCVQNSVNELPSIGDRSVGGQRVGPIISRFISAQKNSINGNLNANDLVAIRKVSTDSRRQSMDCSDESKATSSLDCPQSPTAATSVPMESLNDSKANTDHNHELNEVMNSLDFQFIRISEYLITLIESESNPTFAKSITDWALELAAKLSAKYGRFGQNVSTGVQKSSGQTDPNLSLSSSLAFWMQCPAMQALTNLTIRCNTIELEGLVKQMLQYSPHCDWILAHLITTMSNNSRFNTYIEQLIQSATSSPSVTCILSYLSEHNPRAIVNSSKSNIPFLLKLSTNSKPLLDLLVSEATKQYNIKALNELVVTTKAEDLNDHIIYCITNAANAFDLLRIAFDISVHSEANDELKERTFVILSAIISHIHSFVYGSNMTLTNSPPILDLLKNNVSGLVVHSVKTTNPSLRRLQLRLLHLLCLHYSTEFVTEMFHSILSTHLHNINTNSFKNPVPNLLLSPLMKSLKLQFGPQIHKCLSDTLRLPFEKSVSYWSHLLAAVEGESVCLDIDLLCSYFSDNNLESKAKIFTKYYILRLLLHTMEKFPKRVVRPQHRLCLSLVSTYFKIIELQNNCLDNELDIYMETLVTCQKSMTILAKSYAINQQILSRSLLEFSLEKSRLFCKTKTKNKSNISSYETINLMKENASYDLGNSKFRKIPLIANKPEIDSNHCNAEDETLIVNQQLVLDAFRCCVKKKDMTSFAKLLVQCVSPDLLSNDNMWGDEDPRDGQLQSLRITIERDLYIWRAFNANPILWDLCELIGKEDCLSNCLVLIRALMTVQRTHWASTSLSKENIFETQRLLTLLSSTGVLPSEPFKHVATVLSQLQAWEVSCILNDICKYLKDSTSGQMESQSLKPYVERLRIIMAHNLPGPLFVNIFKGLK</sequence>
<dbReference type="EMBL" id="OC855203">
    <property type="protein sequence ID" value="CAD7621483.1"/>
    <property type="molecule type" value="Genomic_DNA"/>
</dbReference>
<dbReference type="GO" id="GO:0034472">
    <property type="term" value="P:snRNA 3'-end processing"/>
    <property type="evidence" value="ECO:0007669"/>
    <property type="project" value="TreeGrafter"/>
</dbReference>
<accession>A0A7R9PVK8</accession>
<dbReference type="InterPro" id="IPR029445">
    <property type="entry name" value="INTS5_N"/>
</dbReference>
<dbReference type="Pfam" id="PF14837">
    <property type="entry name" value="INTS5_N"/>
    <property type="match status" value="1"/>
</dbReference>
<dbReference type="PANTHER" id="PTHR31697">
    <property type="entry name" value="INTEGRATOR COMPLEX SUBUNIT 5"/>
    <property type="match status" value="1"/>
</dbReference>
<feature type="region of interest" description="Disordered" evidence="1">
    <location>
        <begin position="124"/>
        <end position="163"/>
    </location>
</feature>
<evidence type="ECO:0000259" key="3">
    <source>
        <dbReference type="Pfam" id="PF14838"/>
    </source>
</evidence>
<evidence type="ECO:0000313" key="5">
    <source>
        <dbReference type="Proteomes" id="UP000759131"/>
    </source>
</evidence>
<organism evidence="4">
    <name type="scientific">Medioppia subpectinata</name>
    <dbReference type="NCBI Taxonomy" id="1979941"/>
    <lineage>
        <taxon>Eukaryota</taxon>
        <taxon>Metazoa</taxon>
        <taxon>Ecdysozoa</taxon>
        <taxon>Arthropoda</taxon>
        <taxon>Chelicerata</taxon>
        <taxon>Arachnida</taxon>
        <taxon>Acari</taxon>
        <taxon>Acariformes</taxon>
        <taxon>Sarcoptiformes</taxon>
        <taxon>Oribatida</taxon>
        <taxon>Brachypylina</taxon>
        <taxon>Oppioidea</taxon>
        <taxon>Oppiidae</taxon>
        <taxon>Medioppia</taxon>
    </lineage>
</organism>
<dbReference type="AlphaFoldDB" id="A0A7R9PVK8"/>
<dbReference type="OrthoDB" id="69088at2759"/>
<dbReference type="PANTHER" id="PTHR31697:SF2">
    <property type="entry name" value="INTEGRATOR COMPLEX SUBUNIT 5"/>
    <property type="match status" value="1"/>
</dbReference>
<feature type="compositionally biased region" description="Polar residues" evidence="1">
    <location>
        <begin position="135"/>
        <end position="149"/>
    </location>
</feature>
<dbReference type="InterPro" id="IPR040316">
    <property type="entry name" value="INTS5"/>
</dbReference>
<evidence type="ECO:0000256" key="1">
    <source>
        <dbReference type="SAM" id="MobiDB-lite"/>
    </source>
</evidence>
<proteinExistence type="predicted"/>
<reference evidence="4" key="1">
    <citation type="submission" date="2020-11" db="EMBL/GenBank/DDBJ databases">
        <authorList>
            <person name="Tran Van P."/>
        </authorList>
    </citation>
    <scope>NUCLEOTIDE SEQUENCE</scope>
</reference>
<keyword evidence="5" id="KW-1185">Reference proteome</keyword>
<dbReference type="Pfam" id="PF14838">
    <property type="entry name" value="INTS5_C"/>
    <property type="match status" value="1"/>
</dbReference>
<evidence type="ECO:0000259" key="2">
    <source>
        <dbReference type="Pfam" id="PF14837"/>
    </source>
</evidence>
<name>A0A7R9PVK8_9ACAR</name>
<protein>
    <recommendedName>
        <fullName evidence="6">Integrator complex subunit 5</fullName>
    </recommendedName>
</protein>
<evidence type="ECO:0000313" key="4">
    <source>
        <dbReference type="EMBL" id="CAD7621483.1"/>
    </source>
</evidence>
<feature type="domain" description="Integrator complex subunit 5 N-terminal" evidence="2">
    <location>
        <begin position="10"/>
        <end position="297"/>
    </location>
</feature>
<evidence type="ECO:0008006" key="6">
    <source>
        <dbReference type="Google" id="ProtNLM"/>
    </source>
</evidence>